<dbReference type="RefSeq" id="WP_142085791.1">
    <property type="nucleotide sequence ID" value="NZ_VFPT01000005.1"/>
</dbReference>
<evidence type="ECO:0000313" key="2">
    <source>
        <dbReference type="EMBL" id="TQM89748.1"/>
    </source>
</evidence>
<evidence type="ECO:0000256" key="1">
    <source>
        <dbReference type="SAM" id="Phobius"/>
    </source>
</evidence>
<gene>
    <name evidence="2" type="ORF">BD293_4429</name>
</gene>
<reference evidence="2 3" key="1">
    <citation type="submission" date="2019-06" db="EMBL/GenBank/DDBJ databases">
        <title>Genomic Encyclopedia of Archaeal and Bacterial Type Strains, Phase II (KMG-II): from individual species to whole genera.</title>
        <authorList>
            <person name="Goeker M."/>
        </authorList>
    </citation>
    <scope>NUCLEOTIDE SEQUENCE [LARGE SCALE GENOMIC DNA]</scope>
    <source>
        <strain evidence="2 3">DSM 18423</strain>
    </source>
</reference>
<dbReference type="EMBL" id="VFPT01000005">
    <property type="protein sequence ID" value="TQM89748.1"/>
    <property type="molecule type" value="Genomic_DNA"/>
</dbReference>
<organism evidence="2 3">
    <name type="scientific">Roseinatronobacter monicus</name>
    <dbReference type="NCBI Taxonomy" id="393481"/>
    <lineage>
        <taxon>Bacteria</taxon>
        <taxon>Pseudomonadati</taxon>
        <taxon>Pseudomonadota</taxon>
        <taxon>Alphaproteobacteria</taxon>
        <taxon>Rhodobacterales</taxon>
        <taxon>Paracoccaceae</taxon>
        <taxon>Roseinatronobacter</taxon>
    </lineage>
</organism>
<comment type="caution">
    <text evidence="2">The sequence shown here is derived from an EMBL/GenBank/DDBJ whole genome shotgun (WGS) entry which is preliminary data.</text>
</comment>
<feature type="transmembrane region" description="Helical" evidence="1">
    <location>
        <begin position="40"/>
        <end position="62"/>
    </location>
</feature>
<proteinExistence type="predicted"/>
<protein>
    <submittedName>
        <fullName evidence="2">Uncharacterized protein</fullName>
    </submittedName>
</protein>
<keyword evidence="1" id="KW-0812">Transmembrane</keyword>
<dbReference type="Proteomes" id="UP000320582">
    <property type="component" value="Unassembled WGS sequence"/>
</dbReference>
<accession>A0A543K3T3</accession>
<keyword evidence="3" id="KW-1185">Reference proteome</keyword>
<keyword evidence="1" id="KW-1133">Transmembrane helix</keyword>
<dbReference type="AlphaFoldDB" id="A0A543K3T3"/>
<keyword evidence="1" id="KW-0472">Membrane</keyword>
<name>A0A543K3T3_9RHOB</name>
<evidence type="ECO:0000313" key="3">
    <source>
        <dbReference type="Proteomes" id="UP000320582"/>
    </source>
</evidence>
<sequence length="68" mass="7308">MSDIDMNQALAKKLDAEIVSLHATTMKLHAETMNLRTQKIWYPVFVAGTLLAGGAGALALILRLTGVI</sequence>